<dbReference type="Proteomes" id="UP000193411">
    <property type="component" value="Unassembled WGS sequence"/>
</dbReference>
<feature type="compositionally biased region" description="Acidic residues" evidence="1">
    <location>
        <begin position="345"/>
        <end position="355"/>
    </location>
</feature>
<gene>
    <name evidence="3" type="ORF">BCR44DRAFT_1498355</name>
</gene>
<feature type="compositionally biased region" description="Acidic residues" evidence="1">
    <location>
        <begin position="105"/>
        <end position="124"/>
    </location>
</feature>
<comment type="caution">
    <text evidence="3">The sequence shown here is derived from an EMBL/GenBank/DDBJ whole genome shotgun (WGS) entry which is preliminary data.</text>
</comment>
<dbReference type="AlphaFoldDB" id="A0A1Y2HR51"/>
<dbReference type="GO" id="GO:0001156">
    <property type="term" value="F:TFIIIC-class transcription factor complex binding"/>
    <property type="evidence" value="ECO:0007669"/>
    <property type="project" value="TreeGrafter"/>
</dbReference>
<protein>
    <recommendedName>
        <fullName evidence="2">HTH myb-type domain-containing protein</fullName>
    </recommendedName>
</protein>
<dbReference type="STRING" id="765915.A0A1Y2HR51"/>
<dbReference type="SMART" id="SM00717">
    <property type="entry name" value="SANT"/>
    <property type="match status" value="1"/>
</dbReference>
<feature type="compositionally biased region" description="Low complexity" evidence="1">
    <location>
        <begin position="74"/>
        <end position="98"/>
    </location>
</feature>
<dbReference type="PANTHER" id="PTHR22929:SF0">
    <property type="entry name" value="TRANSCRIPTION FACTOR TFIIIB COMPONENT B'' HOMOLOG"/>
    <property type="match status" value="1"/>
</dbReference>
<dbReference type="CDD" id="cd00167">
    <property type="entry name" value="SANT"/>
    <property type="match status" value="1"/>
</dbReference>
<accession>A0A1Y2HR51</accession>
<feature type="domain" description="HTH myb-type" evidence="2">
    <location>
        <begin position="207"/>
        <end position="261"/>
    </location>
</feature>
<dbReference type="GO" id="GO:0070898">
    <property type="term" value="P:RNA polymerase III preinitiation complex assembly"/>
    <property type="evidence" value="ECO:0007669"/>
    <property type="project" value="TreeGrafter"/>
</dbReference>
<feature type="compositionally biased region" description="Basic and acidic residues" evidence="1">
    <location>
        <begin position="47"/>
        <end position="57"/>
    </location>
</feature>
<dbReference type="InterPro" id="IPR009057">
    <property type="entry name" value="Homeodomain-like_sf"/>
</dbReference>
<dbReference type="OrthoDB" id="272624at2759"/>
<dbReference type="SUPFAM" id="SSF46689">
    <property type="entry name" value="Homeodomain-like"/>
    <property type="match status" value="1"/>
</dbReference>
<evidence type="ECO:0000259" key="2">
    <source>
        <dbReference type="PROSITE" id="PS51294"/>
    </source>
</evidence>
<evidence type="ECO:0000313" key="3">
    <source>
        <dbReference type="EMBL" id="ORZ37009.1"/>
    </source>
</evidence>
<organism evidence="3 4">
    <name type="scientific">Catenaria anguillulae PL171</name>
    <dbReference type="NCBI Taxonomy" id="765915"/>
    <lineage>
        <taxon>Eukaryota</taxon>
        <taxon>Fungi</taxon>
        <taxon>Fungi incertae sedis</taxon>
        <taxon>Blastocladiomycota</taxon>
        <taxon>Blastocladiomycetes</taxon>
        <taxon>Blastocladiales</taxon>
        <taxon>Catenariaceae</taxon>
        <taxon>Catenaria</taxon>
    </lineage>
</organism>
<dbReference type="InterPro" id="IPR017930">
    <property type="entry name" value="Myb_dom"/>
</dbReference>
<feature type="region of interest" description="Disordered" evidence="1">
    <location>
        <begin position="30"/>
        <end position="57"/>
    </location>
</feature>
<keyword evidence="4" id="KW-1185">Reference proteome</keyword>
<evidence type="ECO:0000256" key="1">
    <source>
        <dbReference type="SAM" id="MobiDB-lite"/>
    </source>
</evidence>
<dbReference type="PROSITE" id="PS51294">
    <property type="entry name" value="HTH_MYB"/>
    <property type="match status" value="1"/>
</dbReference>
<dbReference type="InterPro" id="IPR039467">
    <property type="entry name" value="TFIIIB_B''_Myb"/>
</dbReference>
<sequence>MGGGLVYGAMTAAGARALEHEKLYQSIRQKRRLRERQRASRLAAAPNERERHRIRREWNEAEVAIREQERQELAGVRAVNGAATAGAGSGTRSSRSTGQGHGDADDQEEEEEVMRASDEDDDGVDQERMLPSDDDDDPDDPNSHGASGAMGPSIQFIDGKAVITRPSALIVRSGARGGRGTPQPTHVVEESAAHGRYYNQATHTRGGANRSGARWRPDELELFYEGLRKFGTNFEAIAMTIPGKTRVNVRNKYHSEAKRDAEKIDEALSQFAPASLEEYSDATGMSTEEITQPVPQEVLDAAERAVRGETSGEEVLAATAAAQAAGVLLAAAAATTASANGQADGGEDEEGEGEGGDVMAMSDDEDEDGAAAMQMSDDDEDEEAGPGQQQPCN</sequence>
<reference evidence="3 4" key="1">
    <citation type="submission" date="2016-07" db="EMBL/GenBank/DDBJ databases">
        <title>Pervasive Adenine N6-methylation of Active Genes in Fungi.</title>
        <authorList>
            <consortium name="DOE Joint Genome Institute"/>
            <person name="Mondo S.J."/>
            <person name="Dannebaum R.O."/>
            <person name="Kuo R.C."/>
            <person name="Labutti K."/>
            <person name="Haridas S."/>
            <person name="Kuo A."/>
            <person name="Salamov A."/>
            <person name="Ahrendt S.R."/>
            <person name="Lipzen A."/>
            <person name="Sullivan W."/>
            <person name="Andreopoulos W.B."/>
            <person name="Clum A."/>
            <person name="Lindquist E."/>
            <person name="Daum C."/>
            <person name="Ramamoorthy G.K."/>
            <person name="Gryganskyi A."/>
            <person name="Culley D."/>
            <person name="Magnuson J.K."/>
            <person name="James T.Y."/>
            <person name="O'Malley M.A."/>
            <person name="Stajich J.E."/>
            <person name="Spatafora J.W."/>
            <person name="Visel A."/>
            <person name="Grigoriev I.V."/>
        </authorList>
    </citation>
    <scope>NUCLEOTIDE SEQUENCE [LARGE SCALE GENOMIC DNA]</scope>
    <source>
        <strain evidence="3 4">PL171</strain>
    </source>
</reference>
<dbReference type="GO" id="GO:0000126">
    <property type="term" value="C:transcription factor TFIIIB complex"/>
    <property type="evidence" value="ECO:0007669"/>
    <property type="project" value="TreeGrafter"/>
</dbReference>
<proteinExistence type="predicted"/>
<dbReference type="InterPro" id="IPR001005">
    <property type="entry name" value="SANT/Myb"/>
</dbReference>
<name>A0A1Y2HR51_9FUNG</name>
<feature type="region of interest" description="Disordered" evidence="1">
    <location>
        <begin position="336"/>
        <end position="393"/>
    </location>
</feature>
<dbReference type="Gene3D" id="1.20.58.1880">
    <property type="match status" value="1"/>
</dbReference>
<dbReference type="EMBL" id="MCFL01000014">
    <property type="protein sequence ID" value="ORZ37009.1"/>
    <property type="molecule type" value="Genomic_DNA"/>
</dbReference>
<evidence type="ECO:0000313" key="4">
    <source>
        <dbReference type="Proteomes" id="UP000193411"/>
    </source>
</evidence>
<feature type="region of interest" description="Disordered" evidence="1">
    <location>
        <begin position="70"/>
        <end position="153"/>
    </location>
</feature>
<dbReference type="PANTHER" id="PTHR22929">
    <property type="entry name" value="RNA POLYMERASE III TRANSCRIPTION INITIATION FACTOR B"/>
    <property type="match status" value="1"/>
</dbReference>
<dbReference type="Pfam" id="PF15963">
    <property type="entry name" value="Myb_DNA-bind_7"/>
    <property type="match status" value="1"/>
</dbReference>